<dbReference type="SUPFAM" id="SSF51735">
    <property type="entry name" value="NAD(P)-binding Rossmann-fold domains"/>
    <property type="match status" value="1"/>
</dbReference>
<evidence type="ECO:0000256" key="2">
    <source>
        <dbReference type="ARBA" id="ARBA00022857"/>
    </source>
</evidence>
<reference evidence="5 6" key="1">
    <citation type="submission" date="2017-06" db="EMBL/GenBank/DDBJ databases">
        <title>Ant-infecting Ophiocordyceps genomes reveal a high diversity of potential behavioral manipulation genes and a possible major role for enterotoxins.</title>
        <authorList>
            <person name="De Bekker C."/>
            <person name="Evans H.C."/>
            <person name="Brachmann A."/>
            <person name="Hughes D.P."/>
        </authorList>
    </citation>
    <scope>NUCLEOTIDE SEQUENCE [LARGE SCALE GENOMIC DNA]</scope>
    <source>
        <strain evidence="5 6">Map16</strain>
    </source>
</reference>
<dbReference type="PANTHER" id="PTHR24322:SF736">
    <property type="entry name" value="RETINOL DEHYDROGENASE 10"/>
    <property type="match status" value="1"/>
</dbReference>
<dbReference type="PANTHER" id="PTHR24322">
    <property type="entry name" value="PKSB"/>
    <property type="match status" value="1"/>
</dbReference>
<dbReference type="AlphaFoldDB" id="A0A2C5Z5V9"/>
<dbReference type="Gene3D" id="3.40.50.720">
    <property type="entry name" value="NAD(P)-binding Rossmann-like Domain"/>
    <property type="match status" value="1"/>
</dbReference>
<evidence type="ECO:0000256" key="3">
    <source>
        <dbReference type="ARBA" id="ARBA00023002"/>
    </source>
</evidence>
<keyword evidence="2" id="KW-0521">NADP</keyword>
<gene>
    <name evidence="5" type="ORF">CDD80_2643</name>
</gene>
<keyword evidence="6" id="KW-1185">Reference proteome</keyword>
<feature type="domain" description="Ketoreductase" evidence="4">
    <location>
        <begin position="65"/>
        <end position="235"/>
    </location>
</feature>
<dbReference type="InterPro" id="IPR002347">
    <property type="entry name" value="SDR_fam"/>
</dbReference>
<dbReference type="Pfam" id="PF00106">
    <property type="entry name" value="adh_short"/>
    <property type="match status" value="1"/>
</dbReference>
<protein>
    <recommendedName>
        <fullName evidence="4">Ketoreductase domain-containing protein</fullName>
    </recommendedName>
</protein>
<sequence>MSSNHFNPLILTLPPLAAVLFLLLGDRILSGLAAAAWLALASRALSRAGLNPSAASPCRGRWEGELVVVTGGSGGIGGEVVRRLEGLGAGVVVLDVVAPEELGDRSIFIHTDVTSPNSIQAARSETLSRLSRPPTALIATAGTLPSGGTPLLTTSESDVRKTLDVNLLGVIFCAQAFMPSMMEARRGHVLVTSSVAGFSPAAGVVAYAASKAALTAVVEGLQTEMKHLWGNVGVKISAVFPAAVRTRMFEGMELPVPEALMPMLEAGEVADRMIQILADGESEMVMMPALAVTSWWIPAMPRWVRVLIQDAGARGTARLVEGARRRVEGKGVVVK</sequence>
<dbReference type="InterPro" id="IPR020904">
    <property type="entry name" value="Sc_DH/Rdtase_CS"/>
</dbReference>
<keyword evidence="3" id="KW-0560">Oxidoreductase</keyword>
<dbReference type="OrthoDB" id="10253736at2759"/>
<dbReference type="GO" id="GO:0016616">
    <property type="term" value="F:oxidoreductase activity, acting on the CH-OH group of donors, NAD or NADP as acceptor"/>
    <property type="evidence" value="ECO:0007669"/>
    <property type="project" value="TreeGrafter"/>
</dbReference>
<dbReference type="SMART" id="SM00822">
    <property type="entry name" value="PKS_KR"/>
    <property type="match status" value="1"/>
</dbReference>
<comment type="similarity">
    <text evidence="1">Belongs to the short-chain dehydrogenases/reductases (SDR) family.</text>
</comment>
<proteinExistence type="inferred from homology"/>
<dbReference type="InterPro" id="IPR036291">
    <property type="entry name" value="NAD(P)-bd_dom_sf"/>
</dbReference>
<comment type="caution">
    <text evidence="5">The sequence shown here is derived from an EMBL/GenBank/DDBJ whole genome shotgun (WGS) entry which is preliminary data.</text>
</comment>
<dbReference type="EMBL" id="NJES01000236">
    <property type="protein sequence ID" value="PHH75092.1"/>
    <property type="molecule type" value="Genomic_DNA"/>
</dbReference>
<dbReference type="STRING" id="2004952.A0A2C5Z5V9"/>
<dbReference type="Proteomes" id="UP000226431">
    <property type="component" value="Unassembled WGS sequence"/>
</dbReference>
<evidence type="ECO:0000313" key="5">
    <source>
        <dbReference type="EMBL" id="PHH75092.1"/>
    </source>
</evidence>
<evidence type="ECO:0000313" key="6">
    <source>
        <dbReference type="Proteomes" id="UP000226431"/>
    </source>
</evidence>
<evidence type="ECO:0000256" key="1">
    <source>
        <dbReference type="ARBA" id="ARBA00006484"/>
    </source>
</evidence>
<dbReference type="PRINTS" id="PR00081">
    <property type="entry name" value="GDHRDH"/>
</dbReference>
<organism evidence="5 6">
    <name type="scientific">Ophiocordyceps camponoti-rufipedis</name>
    <dbReference type="NCBI Taxonomy" id="2004952"/>
    <lineage>
        <taxon>Eukaryota</taxon>
        <taxon>Fungi</taxon>
        <taxon>Dikarya</taxon>
        <taxon>Ascomycota</taxon>
        <taxon>Pezizomycotina</taxon>
        <taxon>Sordariomycetes</taxon>
        <taxon>Hypocreomycetidae</taxon>
        <taxon>Hypocreales</taxon>
        <taxon>Ophiocordycipitaceae</taxon>
        <taxon>Ophiocordyceps</taxon>
    </lineage>
</organism>
<evidence type="ECO:0000259" key="4">
    <source>
        <dbReference type="SMART" id="SM00822"/>
    </source>
</evidence>
<dbReference type="PROSITE" id="PS00061">
    <property type="entry name" value="ADH_SHORT"/>
    <property type="match status" value="1"/>
</dbReference>
<dbReference type="InterPro" id="IPR057326">
    <property type="entry name" value="KR_dom"/>
</dbReference>
<name>A0A2C5Z5V9_9HYPO</name>
<accession>A0A2C5Z5V9</accession>